<evidence type="ECO:0000313" key="2">
    <source>
        <dbReference type="Proteomes" id="UP000095285"/>
    </source>
</evidence>
<name>A0A1I7VX54_LOALO</name>
<evidence type="ECO:0000313" key="3">
    <source>
        <dbReference type="WBParaSite" id="EN70_7252"/>
    </source>
</evidence>
<dbReference type="WBParaSite" id="EN70_7252">
    <property type="protein sequence ID" value="EN70_7252"/>
    <property type="gene ID" value="EN70_7252"/>
</dbReference>
<dbReference type="AlphaFoldDB" id="A0A1I7VX54"/>
<dbReference type="OrthoDB" id="5776639at2759"/>
<organism evidence="2 3">
    <name type="scientific">Loa loa</name>
    <name type="common">Eye worm</name>
    <name type="synonym">Filaria loa</name>
    <dbReference type="NCBI Taxonomy" id="7209"/>
    <lineage>
        <taxon>Eukaryota</taxon>
        <taxon>Metazoa</taxon>
        <taxon>Ecdysozoa</taxon>
        <taxon>Nematoda</taxon>
        <taxon>Chromadorea</taxon>
        <taxon>Rhabditida</taxon>
        <taxon>Spirurina</taxon>
        <taxon>Spiruromorpha</taxon>
        <taxon>Filarioidea</taxon>
        <taxon>Onchocercidae</taxon>
        <taxon>Loa</taxon>
    </lineage>
</organism>
<proteinExistence type="predicted"/>
<dbReference type="GeneID" id="9943007"/>
<dbReference type="RefSeq" id="XP_003141186.1">
    <property type="nucleotide sequence ID" value="XM_003141138.1"/>
</dbReference>
<gene>
    <name evidence="1 3" type="ORF">LOAG_05601</name>
</gene>
<accession>A0A1I7VX54</accession>
<dbReference type="OMA" id="QSYYFEP"/>
<evidence type="ECO:0000313" key="1">
    <source>
        <dbReference type="EMBL" id="EFO22889.1"/>
    </source>
</evidence>
<protein>
    <submittedName>
        <fullName evidence="3">RES domain-containing protein</fullName>
    </submittedName>
</protein>
<sequence length="242" mass="27920">MDGCCKVILLFGIITRQVVELNVKDIKIGNTDGIKFIKDSTELDGLEYLAQKENAGLVSLAKSNRKHERPEEWTRRCGDDQSYYFEPLNECYLISLAQFLNVDPDRKIAYGGTRNEYMFNCWQQYQGKLLDIGLEYIAEKMSFVKEMITNFNHRSFNRQAIQVGFMINRKYELISQNGEHYDLLDKMNMQHPNRSEGTFCSNVCCVVFFADTRAAVNVKMVYTSCDNRTRALSYICEAPALA</sequence>
<dbReference type="Proteomes" id="UP000095285">
    <property type="component" value="Unassembled WGS sequence"/>
</dbReference>
<accession>A0A1S0U0G8</accession>
<dbReference type="EMBL" id="JH712098">
    <property type="protein sequence ID" value="EFO22889.1"/>
    <property type="molecule type" value="Genomic_DNA"/>
</dbReference>
<dbReference type="CTD" id="9943007"/>
<keyword evidence="2" id="KW-1185">Reference proteome</keyword>
<reference evidence="1 2" key="1">
    <citation type="submission" date="2012-04" db="EMBL/GenBank/DDBJ databases">
        <title>The Genome Sequence of Loa loa.</title>
        <authorList>
            <consortium name="The Broad Institute Genome Sequencing Platform"/>
            <consortium name="Broad Institute Genome Sequencing Center for Infectious Disease"/>
            <person name="Nutman T.B."/>
            <person name="Fink D.L."/>
            <person name="Russ C."/>
            <person name="Young S."/>
            <person name="Zeng Q."/>
            <person name="Gargeya S."/>
            <person name="Alvarado L."/>
            <person name="Berlin A."/>
            <person name="Chapman S.B."/>
            <person name="Chen Z."/>
            <person name="Freedman E."/>
            <person name="Gellesch M."/>
            <person name="Goldberg J."/>
            <person name="Griggs A."/>
            <person name="Gujja S."/>
            <person name="Heilman E.R."/>
            <person name="Heiman D."/>
            <person name="Howarth C."/>
            <person name="Mehta T."/>
            <person name="Neiman D."/>
            <person name="Pearson M."/>
            <person name="Roberts A."/>
            <person name="Saif S."/>
            <person name="Shea T."/>
            <person name="Shenoy N."/>
            <person name="Sisk P."/>
            <person name="Stolte C."/>
            <person name="Sykes S."/>
            <person name="White J."/>
            <person name="Yandava C."/>
            <person name="Haas B."/>
            <person name="Henn M.R."/>
            <person name="Nusbaum C."/>
            <person name="Birren B."/>
        </authorList>
    </citation>
    <scope>NUCLEOTIDE SEQUENCE [LARGE SCALE GENOMIC DNA]</scope>
</reference>
<reference evidence="3" key="2">
    <citation type="submission" date="2016-11" db="UniProtKB">
        <authorList>
            <consortium name="WormBaseParasite"/>
        </authorList>
    </citation>
    <scope>IDENTIFICATION</scope>
</reference>
<dbReference type="KEGG" id="loa:LOAG_05601"/>